<dbReference type="SUPFAM" id="SSF46785">
    <property type="entry name" value="Winged helix' DNA-binding domain"/>
    <property type="match status" value="2"/>
</dbReference>
<dbReference type="InterPro" id="IPR036388">
    <property type="entry name" value="WH-like_DNA-bd_sf"/>
</dbReference>
<protein>
    <submittedName>
        <fullName evidence="5">SMC-Scp complex subunit ScpB</fullName>
    </submittedName>
</protein>
<evidence type="ECO:0000256" key="3">
    <source>
        <dbReference type="ARBA" id="ARBA00022829"/>
    </source>
</evidence>
<comment type="caution">
    <text evidence="5">The sequence shown here is derived from an EMBL/GenBank/DDBJ whole genome shotgun (WGS) entry which is preliminary data.</text>
</comment>
<dbReference type="InterPro" id="IPR005234">
    <property type="entry name" value="ScpB_csome_segregation"/>
</dbReference>
<keyword evidence="1" id="KW-0963">Cytoplasm</keyword>
<dbReference type="AlphaFoldDB" id="A0A317ETL6"/>
<dbReference type="Pfam" id="PF04079">
    <property type="entry name" value="SMC_ScpB"/>
    <property type="match status" value="1"/>
</dbReference>
<dbReference type="OrthoDB" id="9806226at2"/>
<keyword evidence="6" id="KW-1185">Reference proteome</keyword>
<dbReference type="GO" id="GO:0051304">
    <property type="term" value="P:chromosome separation"/>
    <property type="evidence" value="ECO:0007669"/>
    <property type="project" value="InterPro"/>
</dbReference>
<keyword evidence="2" id="KW-0132">Cell division</keyword>
<dbReference type="Proteomes" id="UP000245379">
    <property type="component" value="Unassembled WGS sequence"/>
</dbReference>
<evidence type="ECO:0000256" key="1">
    <source>
        <dbReference type="ARBA" id="ARBA00022490"/>
    </source>
</evidence>
<dbReference type="InterPro" id="IPR036390">
    <property type="entry name" value="WH_DNA-bd_sf"/>
</dbReference>
<evidence type="ECO:0000256" key="2">
    <source>
        <dbReference type="ARBA" id="ARBA00022618"/>
    </source>
</evidence>
<proteinExistence type="predicted"/>
<dbReference type="RefSeq" id="WP_109924813.1">
    <property type="nucleotide sequence ID" value="NZ_QGNZ01000001.1"/>
</dbReference>
<dbReference type="Gene3D" id="1.10.10.10">
    <property type="entry name" value="Winged helix-like DNA-binding domain superfamily/Winged helix DNA-binding domain"/>
    <property type="match status" value="2"/>
</dbReference>
<dbReference type="EMBL" id="QGNZ01000001">
    <property type="protein sequence ID" value="PWS29387.1"/>
    <property type="molecule type" value="Genomic_DNA"/>
</dbReference>
<gene>
    <name evidence="5" type="primary">scpB</name>
    <name evidence="5" type="ORF">DHW03_06100</name>
</gene>
<dbReference type="GO" id="GO:0051301">
    <property type="term" value="P:cell division"/>
    <property type="evidence" value="ECO:0007669"/>
    <property type="project" value="UniProtKB-KW"/>
</dbReference>
<dbReference type="PANTHER" id="PTHR34298:SF2">
    <property type="entry name" value="SEGREGATION AND CONDENSATION PROTEIN B"/>
    <property type="match status" value="1"/>
</dbReference>
<dbReference type="PANTHER" id="PTHR34298">
    <property type="entry name" value="SEGREGATION AND CONDENSATION PROTEIN B"/>
    <property type="match status" value="1"/>
</dbReference>
<reference evidence="5 6" key="1">
    <citation type="submission" date="2018-05" db="EMBL/GenBank/DDBJ databases">
        <title>Pedobacter paludis sp. nov., isolated from wetland soil.</title>
        <authorList>
            <person name="Zhang Y."/>
            <person name="Wang G."/>
        </authorList>
    </citation>
    <scope>NUCLEOTIDE SEQUENCE [LARGE SCALE GENOMIC DNA]</scope>
    <source>
        <strain evidence="5 6">KCTC22721</strain>
    </source>
</reference>
<evidence type="ECO:0000313" key="5">
    <source>
        <dbReference type="EMBL" id="PWS29387.1"/>
    </source>
</evidence>
<accession>A0A317ETL6</accession>
<keyword evidence="3" id="KW-0159">Chromosome partition</keyword>
<organism evidence="5 6">
    <name type="scientific">Pedobacter yonginense</name>
    <dbReference type="NCBI Taxonomy" id="651869"/>
    <lineage>
        <taxon>Bacteria</taxon>
        <taxon>Pseudomonadati</taxon>
        <taxon>Bacteroidota</taxon>
        <taxon>Sphingobacteriia</taxon>
        <taxon>Sphingobacteriales</taxon>
        <taxon>Sphingobacteriaceae</taxon>
        <taxon>Pedobacter</taxon>
    </lineage>
</organism>
<sequence>MLQTQINQHVEALIFSSIQSISVQEIILALNAVFDEEIVENQVFESIDYLQEKFSAEDSAIGLVDLNNGYQFLTKKQYHETVNQLQLHRSKKKLSQAAMETLAIIAYRQPITKLEIEQIRGVNSDYSVQRLLEKELISIDGKAETPGRPILYSTSSLFMDYFGLNNLTQLPQLKDIAKEENTVGENAE</sequence>
<evidence type="ECO:0000256" key="4">
    <source>
        <dbReference type="ARBA" id="ARBA00023306"/>
    </source>
</evidence>
<dbReference type="NCBIfam" id="TIGR00281">
    <property type="entry name" value="SMC-Scp complex subunit ScpB"/>
    <property type="match status" value="1"/>
</dbReference>
<name>A0A317ETL6_9SPHI</name>
<evidence type="ECO:0000313" key="6">
    <source>
        <dbReference type="Proteomes" id="UP000245379"/>
    </source>
</evidence>
<dbReference type="PIRSF" id="PIRSF019345">
    <property type="entry name" value="ScpB"/>
    <property type="match status" value="1"/>
</dbReference>
<keyword evidence="4" id="KW-0131">Cell cycle</keyword>